<dbReference type="TAIR" id="AT1G56290"/>
<feature type="compositionally biased region" description="Basic and acidic residues" evidence="3">
    <location>
        <begin position="326"/>
        <end position="359"/>
    </location>
</feature>
<evidence type="ECO:0000259" key="4">
    <source>
        <dbReference type="Pfam" id="PF04676"/>
    </source>
</evidence>
<feature type="region of interest" description="Disordered" evidence="3">
    <location>
        <begin position="131"/>
        <end position="178"/>
    </location>
</feature>
<feature type="domain" description="Cwf19-like protein C-terminal" evidence="4">
    <location>
        <begin position="706"/>
        <end position="803"/>
    </location>
</feature>
<dbReference type="EMBL" id="AC069159">
    <property type="protein sequence ID" value="AAG50922.1"/>
    <property type="molecule type" value="Genomic_DNA"/>
</dbReference>
<feature type="region of interest" description="Disordered" evidence="3">
    <location>
        <begin position="411"/>
        <end position="455"/>
    </location>
</feature>
<proteinExistence type="inferred from homology"/>
<feature type="region of interest" description="Disordered" evidence="3">
    <location>
        <begin position="532"/>
        <end position="575"/>
    </location>
</feature>
<dbReference type="Pfam" id="PF04677">
    <property type="entry name" value="CwfJ_C_1"/>
    <property type="match status" value="1"/>
</dbReference>
<comment type="similarity">
    <text evidence="1">Belongs to the CWF19 family.</text>
</comment>
<name>Q9C7K4_ARATH</name>
<dbReference type="ExpressionAtlas" id="Q9C7K4">
    <property type="expression patterns" value="baseline and differential"/>
</dbReference>
<dbReference type="InterPro" id="IPR006767">
    <property type="entry name" value="Cwf19-like_C_dom-2"/>
</dbReference>
<dbReference type="InterPro" id="IPR006768">
    <property type="entry name" value="Cwf19-like_C_dom-1"/>
</dbReference>
<feature type="coiled-coil region" evidence="2">
    <location>
        <begin position="462"/>
        <end position="489"/>
    </location>
</feature>
<feature type="domain" description="Cwf19-like C-terminal" evidence="5">
    <location>
        <begin position="573"/>
        <end position="697"/>
    </location>
</feature>
<protein>
    <submittedName>
        <fullName evidence="6">Uncharacterized protein F14G9.10</fullName>
    </submittedName>
</protein>
<evidence type="ECO:0000259" key="5">
    <source>
        <dbReference type="Pfam" id="PF04677"/>
    </source>
</evidence>
<evidence type="ECO:0000256" key="1">
    <source>
        <dbReference type="ARBA" id="ARBA00006795"/>
    </source>
</evidence>
<reference evidence="6" key="2">
    <citation type="submission" date="2001-01" db="EMBL/GenBank/DDBJ databases">
        <title>Arabidopsis thaliana chromosome 1 BAC F14G9 genomic sequence.</title>
        <authorList>
            <person name="Lin X."/>
            <person name="Kaul S."/>
            <person name="Town C.D."/>
            <person name="Benito M."/>
            <person name="Creasy T.H."/>
            <person name="Haas B.J."/>
            <person name="Wu D."/>
            <person name="Maiti R."/>
            <person name="Ronning C.M."/>
            <person name="Koo H."/>
            <person name="Fujii C.Y."/>
            <person name="Utterback T.R."/>
            <person name="Barnstead M.E."/>
            <person name="Bowman C.L."/>
            <person name="White O."/>
            <person name="Nierman W.C."/>
            <person name="Fraser C.M."/>
        </authorList>
    </citation>
    <scope>NUCLEOTIDE SEQUENCE</scope>
</reference>
<sequence length="807" mass="91999">MVRPVLDIPVPGLLICSGYQSRNDGPVLEFPNPGRFSLPVYSRNSLFSLVLSVLQKLWTGYWIHIPALNLSIEQSKSFPSSEQSSSSIAGVAVFFFFFFRLLIISPTGPWTDIVNMFSGIKIIPRDEVHDDSWEGEREKSKGGKDRRRKNKDVNRKERRGEGSKRDGKKIAKSGDGETVDDDLLEGDIVRKKMGLDWMLPPTRKADPNPASDVEDKFEESAPEVTKVNPRELNPYLKENGTGYPEEESEKKHGKDQLLPSSVVGDGGASWRMKALKRAKEQAAREGLRLEEVAGERYGSLGNLVESVASQRAAPSRAHLNAINNRRRGENEKNDSEKKPKERISEKGNNREYLKGESLNHRVLRAPKTDPSLSWGKRKSQTHRNEDSKLISEAAAHMNKFSNDGNFMKEMLSKQKNVSVSPVETRGDHRSDVEQEALPSETNKDDEGTLPSMENLSVNKLAAKALQLRMKGKHEEAQKIMEEAERLKAKQAVGDDSSKDHHSIRTAVRYPVKDMSGRRKNEDDTDMHLAKSIMQNKQYKTSNQAADDEYEYGDAPSKKSRKRESSSNIPEKDNRVKRIMTQQERCLFCFENPKRPKHLVVSIANFTYLMLPQHQPLVQGHCCILPMQHEAASRSVDDNVWDEIRNFKKCLIMMYAKEGKDAVFLETVIGLSQQRRHCLIECIPIPQEIAKEGPLYFKKAIDEAESEWSQHNAKKLIDTSVKGLRNSIPKNFPYFHVEFGLDKGFVHVIDDEQQFNSNLGLNVIRGMLELPEEDMYRRRRQESVESQKKAVATFAREWEHFDWTKQLD</sequence>
<dbReference type="InterPro" id="IPR040194">
    <property type="entry name" value="Cwf19-like"/>
</dbReference>
<dbReference type="Pfam" id="PF04676">
    <property type="entry name" value="CwfJ_C_2"/>
    <property type="match status" value="1"/>
</dbReference>
<dbReference type="SUPFAM" id="SSF54197">
    <property type="entry name" value="HIT-like"/>
    <property type="match status" value="1"/>
</dbReference>
<keyword evidence="2" id="KW-0175">Coiled coil</keyword>
<evidence type="ECO:0000313" key="6">
    <source>
        <dbReference type="EMBL" id="AAG50922.1"/>
    </source>
</evidence>
<organism evidence="6">
    <name type="scientific">Arabidopsis thaliana</name>
    <name type="common">Mouse-ear cress</name>
    <dbReference type="NCBI Taxonomy" id="3702"/>
    <lineage>
        <taxon>Eukaryota</taxon>
        <taxon>Viridiplantae</taxon>
        <taxon>Streptophyta</taxon>
        <taxon>Embryophyta</taxon>
        <taxon>Tracheophyta</taxon>
        <taxon>Spermatophyta</taxon>
        <taxon>Magnoliopsida</taxon>
        <taxon>eudicotyledons</taxon>
        <taxon>Gunneridae</taxon>
        <taxon>Pentapetalae</taxon>
        <taxon>rosids</taxon>
        <taxon>malvids</taxon>
        <taxon>Brassicales</taxon>
        <taxon>Brassicaceae</taxon>
        <taxon>Camelineae</taxon>
        <taxon>Arabidopsis</taxon>
    </lineage>
</organism>
<feature type="compositionally biased region" description="Polar residues" evidence="3">
    <location>
        <begin position="532"/>
        <end position="544"/>
    </location>
</feature>
<dbReference type="PANTHER" id="PTHR12072:SF5">
    <property type="entry name" value="CWF19-LIKE PROTEIN 2"/>
    <property type="match status" value="1"/>
</dbReference>
<evidence type="ECO:0000256" key="3">
    <source>
        <dbReference type="SAM" id="MobiDB-lite"/>
    </source>
</evidence>
<evidence type="ECO:0000256" key="2">
    <source>
        <dbReference type="SAM" id="Coils"/>
    </source>
</evidence>
<dbReference type="InterPro" id="IPR036265">
    <property type="entry name" value="HIT-like_sf"/>
</dbReference>
<dbReference type="PIR" id="F96604">
    <property type="entry name" value="F96604"/>
</dbReference>
<dbReference type="PANTHER" id="PTHR12072">
    <property type="entry name" value="CWF19, CELL CYCLE CONTROL PROTEIN"/>
    <property type="match status" value="1"/>
</dbReference>
<dbReference type="AlphaFoldDB" id="Q9C7K4"/>
<reference key="1">
    <citation type="journal article" date="2000" name="Nature">
        <title>Sequence and analysis of chromosome 1 of the plant Arabidopsis thaliana.</title>
        <authorList>
            <person name="Theologis A."/>
            <person name="Ecker J.R."/>
            <person name="Palm C.J."/>
            <person name="Federspiel N.A."/>
            <person name="Kaul S."/>
            <person name="White O."/>
            <person name="Alonso J."/>
            <person name="Altafi H."/>
            <person name="Araujo R."/>
            <person name="Bowman C.L."/>
            <person name="Brooks S.Y."/>
            <person name="Buehler E."/>
            <person name="Chan A."/>
            <person name="Chao Q."/>
            <person name="Chen H."/>
            <person name="Cheuk R.F."/>
            <person name="Chin C.W."/>
            <person name="Chung M.K."/>
            <person name="Conn L."/>
            <person name="Conway A.B."/>
            <person name="Conway A.R."/>
            <person name="Creasy T.H."/>
            <person name="Dewar K."/>
            <person name="Dunn P."/>
            <person name="Etgu P."/>
            <person name="Feldblyum T.V."/>
            <person name="Feng J."/>
            <person name="Fong B."/>
            <person name="Fujii C.Y."/>
            <person name="Gill J.E."/>
            <person name="Goldsmith A.D."/>
            <person name="Haas B."/>
            <person name="Hansen N.F."/>
            <person name="Hughes B."/>
            <person name="Huizar L."/>
            <person name="Hunter J.L."/>
            <person name="Jenkins J."/>
            <person name="Johnson-Hopson C."/>
            <person name="Khan S."/>
            <person name="Khaykin E."/>
            <person name="Kim C.J."/>
            <person name="Koo H.L."/>
            <person name="Kremenetskaia I."/>
            <person name="Kurtz D.B."/>
            <person name="Kwan A."/>
            <person name="Lam B."/>
            <person name="Langin-Hooper S."/>
            <person name="Lee A."/>
            <person name="Lee J.M."/>
            <person name="Lenz C.A."/>
            <person name="Li J.H."/>
            <person name="Li Y."/>
            <person name="Lin X."/>
            <person name="Liu S.X."/>
            <person name="Liu Z.A."/>
            <person name="Luros J.S."/>
            <person name="Maiti R."/>
            <person name="Marziali A."/>
            <person name="Militscher J."/>
            <person name="Miranda M."/>
            <person name="Nguyen M."/>
            <person name="Nierman W.C."/>
            <person name="Osborne B.I."/>
            <person name="Pai G."/>
            <person name="Peterson J."/>
            <person name="Pham P.K."/>
            <person name="Rizzo M."/>
            <person name="Rooney T."/>
            <person name="Rowley D."/>
            <person name="Sakano H."/>
            <person name="Salzberg S.L."/>
            <person name="Schwartz J.R."/>
            <person name="Shinn P."/>
            <person name="Southwick A.M."/>
            <person name="Sun H."/>
            <person name="Tallon L.J."/>
            <person name="Tambunga G."/>
            <person name="Toriumi M.J."/>
            <person name="Town C.D."/>
            <person name="Utterback T."/>
            <person name="Van Aken S."/>
            <person name="Vaysberg M."/>
            <person name="Vysotskaia V.S."/>
            <person name="Walker M."/>
            <person name="Wu D."/>
            <person name="Yu G."/>
            <person name="Fraser C.M."/>
            <person name="Venter J.C."/>
            <person name="Davis R.W."/>
        </authorList>
    </citation>
    <scope>NUCLEOTIDE SEQUENCE [LARGE SCALE GENOMIC DNA]</scope>
    <source>
        <strain>cv. Columbia</strain>
    </source>
</reference>
<feature type="region of interest" description="Disordered" evidence="3">
    <location>
        <begin position="308"/>
        <end position="396"/>
    </location>
</feature>
<accession>Q9C7K4</accession>
<dbReference type="PhylomeDB" id="Q9C7K4"/>
<gene>
    <name evidence="6" type="primary">F14G9.10</name>
</gene>
<feature type="region of interest" description="Disordered" evidence="3">
    <location>
        <begin position="198"/>
        <end position="266"/>
    </location>
</feature>
<feature type="compositionally biased region" description="Basic and acidic residues" evidence="3">
    <location>
        <begin position="131"/>
        <end position="143"/>
    </location>
</feature>
<feature type="compositionally biased region" description="Basic and acidic residues" evidence="3">
    <location>
        <begin position="151"/>
        <end position="175"/>
    </location>
</feature>